<protein>
    <submittedName>
        <fullName evidence="1">Uncharacterized protein</fullName>
    </submittedName>
</protein>
<dbReference type="AlphaFoldDB" id="A0P339"/>
<evidence type="ECO:0000313" key="1">
    <source>
        <dbReference type="EMBL" id="EAV40510.1"/>
    </source>
</evidence>
<comment type="caution">
    <text evidence="1">The sequence shown here is derived from an EMBL/GenBank/DDBJ whole genome shotgun (WGS) entry which is preliminary data.</text>
</comment>
<name>A0P339_ROSAI</name>
<evidence type="ECO:0000313" key="2">
    <source>
        <dbReference type="Proteomes" id="UP000004848"/>
    </source>
</evidence>
<proteinExistence type="predicted"/>
<dbReference type="EMBL" id="AAUW01000029">
    <property type="protein sequence ID" value="EAV40510.1"/>
    <property type="molecule type" value="Genomic_DNA"/>
</dbReference>
<gene>
    <name evidence="1" type="ORF">SIAM614_21522</name>
</gene>
<sequence length="137" mass="15092">MGGLQVDIQAHRDGEKPSQNLEKLIGLAKKFSDSSNLVVYRGISVDEVPIKGSVLSLKGISGWSLYPNVALGLAKVQLGQHKLVMREKCQLSEQGLFIDEWEQEIIRLDLTKSVTRITKGTRSTPLGDESVYVLDLA</sequence>
<accession>A0P339</accession>
<dbReference type="Proteomes" id="UP000004848">
    <property type="component" value="Unassembled WGS sequence"/>
</dbReference>
<reference evidence="1 2" key="1">
    <citation type="submission" date="2006-05" db="EMBL/GenBank/DDBJ databases">
        <authorList>
            <person name="King G."/>
            <person name="Ferriera S."/>
            <person name="Johnson J."/>
            <person name="Kravitz S."/>
            <person name="Beeson K."/>
            <person name="Sutton G."/>
            <person name="Rogers Y.-H."/>
            <person name="Friedman R."/>
            <person name="Frazier M."/>
            <person name="Venter J.C."/>
        </authorList>
    </citation>
    <scope>NUCLEOTIDE SEQUENCE [LARGE SCALE GENOMIC DNA]</scope>
    <source>
        <strain evidence="2">ATCC 25650 / DSM 13394 / JCM 20685 / NBRC 16684 / NCIMB 2208 / IAM 12614 / B1</strain>
    </source>
</reference>
<organism evidence="1 2">
    <name type="scientific">Roseibium aggregatum (strain ATCC 25650 / DSM 13394 / JCM 20685 / NBRC 16684 / NCIMB 2208 / IAM 12614 / B1)</name>
    <name type="common">Stappia aggregata</name>
    <dbReference type="NCBI Taxonomy" id="384765"/>
    <lineage>
        <taxon>Bacteria</taxon>
        <taxon>Pseudomonadati</taxon>
        <taxon>Pseudomonadota</taxon>
        <taxon>Alphaproteobacteria</taxon>
        <taxon>Hyphomicrobiales</taxon>
        <taxon>Stappiaceae</taxon>
        <taxon>Roseibium</taxon>
    </lineage>
</organism>